<evidence type="ECO:0000256" key="1">
    <source>
        <dbReference type="ARBA" id="ARBA00022491"/>
    </source>
</evidence>
<reference evidence="9" key="1">
    <citation type="journal article" date="2019" name="Int. J. Syst. Evol. Microbiol.">
        <title>The Global Catalogue of Microorganisms (GCM) 10K type strain sequencing project: providing services to taxonomists for standard genome sequencing and annotation.</title>
        <authorList>
            <consortium name="The Broad Institute Genomics Platform"/>
            <consortium name="The Broad Institute Genome Sequencing Center for Infectious Disease"/>
            <person name="Wu L."/>
            <person name="Ma J."/>
        </authorList>
    </citation>
    <scope>NUCLEOTIDE SEQUENCE [LARGE SCALE GENOMIC DNA]</scope>
    <source>
        <strain evidence="9">CGMCC 4.7683</strain>
    </source>
</reference>
<evidence type="ECO:0000256" key="3">
    <source>
        <dbReference type="ARBA" id="ARBA00023125"/>
    </source>
</evidence>
<evidence type="ECO:0000256" key="4">
    <source>
        <dbReference type="ARBA" id="ARBA00023163"/>
    </source>
</evidence>
<dbReference type="PROSITE" id="PS50977">
    <property type="entry name" value="HTH_TETR_2"/>
    <property type="match status" value="1"/>
</dbReference>
<keyword evidence="9" id="KW-1185">Reference proteome</keyword>
<keyword evidence="4" id="KW-0804">Transcription</keyword>
<dbReference type="InterPro" id="IPR036271">
    <property type="entry name" value="Tet_transcr_reg_TetR-rel_C_sf"/>
</dbReference>
<evidence type="ECO:0000313" key="9">
    <source>
        <dbReference type="Proteomes" id="UP000635387"/>
    </source>
</evidence>
<name>A0ABQ3LZQ5_9PSEU</name>
<dbReference type="InterPro" id="IPR009057">
    <property type="entry name" value="Homeodomain-like_sf"/>
</dbReference>
<evidence type="ECO:0000313" key="8">
    <source>
        <dbReference type="EMBL" id="GHH29774.1"/>
    </source>
</evidence>
<comment type="caution">
    <text evidence="8">The sequence shown here is derived from an EMBL/GenBank/DDBJ whole genome shotgun (WGS) entry which is preliminary data.</text>
</comment>
<dbReference type="PRINTS" id="PR00455">
    <property type="entry name" value="HTHTETR"/>
</dbReference>
<protein>
    <recommendedName>
        <fullName evidence="7">HTH tetR-type domain-containing protein</fullName>
    </recommendedName>
</protein>
<dbReference type="PANTHER" id="PTHR30055">
    <property type="entry name" value="HTH-TYPE TRANSCRIPTIONAL REGULATOR RUTR"/>
    <property type="match status" value="1"/>
</dbReference>
<feature type="DNA-binding region" description="H-T-H motif" evidence="5">
    <location>
        <begin position="63"/>
        <end position="82"/>
    </location>
</feature>
<dbReference type="Pfam" id="PF02909">
    <property type="entry name" value="TetR_C_1"/>
    <property type="match status" value="1"/>
</dbReference>
<keyword evidence="2" id="KW-0805">Transcription regulation</keyword>
<dbReference type="InterPro" id="IPR003012">
    <property type="entry name" value="Tet_transcr_reg_TetR"/>
</dbReference>
<evidence type="ECO:0000256" key="5">
    <source>
        <dbReference type="PROSITE-ProRule" id="PRU00335"/>
    </source>
</evidence>
<evidence type="ECO:0000259" key="7">
    <source>
        <dbReference type="PROSITE" id="PS50977"/>
    </source>
</evidence>
<dbReference type="InterPro" id="IPR004111">
    <property type="entry name" value="Repressor_TetR_C"/>
</dbReference>
<dbReference type="Pfam" id="PF00440">
    <property type="entry name" value="TetR_N"/>
    <property type="match status" value="1"/>
</dbReference>
<keyword evidence="1" id="KW-0678">Repressor</keyword>
<proteinExistence type="predicted"/>
<gene>
    <name evidence="8" type="ORF">GCM10017790_62500</name>
</gene>
<organism evidence="8 9">
    <name type="scientific">Amycolatopsis oliviviridis</name>
    <dbReference type="NCBI Taxonomy" id="1471590"/>
    <lineage>
        <taxon>Bacteria</taxon>
        <taxon>Bacillati</taxon>
        <taxon>Actinomycetota</taxon>
        <taxon>Actinomycetes</taxon>
        <taxon>Pseudonocardiales</taxon>
        <taxon>Pseudonocardiaceae</taxon>
        <taxon>Amycolatopsis</taxon>
    </lineage>
</organism>
<keyword evidence="3 5" id="KW-0238">DNA-binding</keyword>
<dbReference type="Gene3D" id="1.10.357.10">
    <property type="entry name" value="Tetracycline Repressor, domain 2"/>
    <property type="match status" value="1"/>
</dbReference>
<dbReference type="SUPFAM" id="SSF48498">
    <property type="entry name" value="Tetracyclin repressor-like, C-terminal domain"/>
    <property type="match status" value="1"/>
</dbReference>
<accession>A0ABQ3LZQ5</accession>
<dbReference type="InterPro" id="IPR050109">
    <property type="entry name" value="HTH-type_TetR-like_transc_reg"/>
</dbReference>
<feature type="domain" description="HTH tetR-type" evidence="7">
    <location>
        <begin position="40"/>
        <end position="100"/>
    </location>
</feature>
<dbReference type="Gene3D" id="1.10.10.60">
    <property type="entry name" value="Homeodomain-like"/>
    <property type="match status" value="1"/>
</dbReference>
<dbReference type="EMBL" id="BNAY01000008">
    <property type="protein sequence ID" value="GHH29774.1"/>
    <property type="molecule type" value="Genomic_DNA"/>
</dbReference>
<feature type="region of interest" description="Disordered" evidence="6">
    <location>
        <begin position="1"/>
        <end position="23"/>
    </location>
</feature>
<dbReference type="PANTHER" id="PTHR30055:SF151">
    <property type="entry name" value="TRANSCRIPTIONAL REGULATORY PROTEIN"/>
    <property type="match status" value="1"/>
</dbReference>
<dbReference type="Proteomes" id="UP000635387">
    <property type="component" value="Unassembled WGS sequence"/>
</dbReference>
<sequence>MSEAECTMATSTGAGPEPGVGSTDLLWELSRREPKRTRPVLTIERIADAATAIADADGIAGVSMHLVASRLDVTKMALYRHVKNKAELLAVMTELAIGPAPDLMAVPGDWRSRLEAWALGMRETWHRHPWLPDATVGVRPTGPREIGWTESAVAALAGTGLTGAERMDAVFLISGHLRNTQSTNNAGTQPWEGDRGLRGHVTANPDLFPALLEAAKSVDGAPVDSGFEFGLQRILDGLAALIDSRG</sequence>
<dbReference type="InterPro" id="IPR001647">
    <property type="entry name" value="HTH_TetR"/>
</dbReference>
<dbReference type="PRINTS" id="PR00400">
    <property type="entry name" value="TETREPRESSOR"/>
</dbReference>
<dbReference type="SUPFAM" id="SSF46689">
    <property type="entry name" value="Homeodomain-like"/>
    <property type="match status" value="1"/>
</dbReference>
<evidence type="ECO:0000256" key="6">
    <source>
        <dbReference type="SAM" id="MobiDB-lite"/>
    </source>
</evidence>
<evidence type="ECO:0000256" key="2">
    <source>
        <dbReference type="ARBA" id="ARBA00023015"/>
    </source>
</evidence>